<evidence type="ECO:0000313" key="2">
    <source>
        <dbReference type="Proteomes" id="UP000024635"/>
    </source>
</evidence>
<keyword evidence="2" id="KW-1185">Reference proteome</keyword>
<sequence length="86" mass="9955">MFLSLVYNHTRGCATRKSFFNHLCQKVRKFVLLVNSSEIFDIFTFNVLEYPSGRVLAYHQVKAEKSTKLITPCSHGVWLSYSCSPY</sequence>
<accession>A0A016WXU9</accession>
<protein>
    <submittedName>
        <fullName evidence="1">Uncharacterized protein</fullName>
    </submittedName>
</protein>
<reference evidence="2" key="1">
    <citation type="journal article" date="2015" name="Nat. Genet.">
        <title>The genome and transcriptome of the zoonotic hookworm Ancylostoma ceylanicum identify infection-specific gene families.</title>
        <authorList>
            <person name="Schwarz E.M."/>
            <person name="Hu Y."/>
            <person name="Antoshechkin I."/>
            <person name="Miller M.M."/>
            <person name="Sternberg P.W."/>
            <person name="Aroian R.V."/>
        </authorList>
    </citation>
    <scope>NUCLEOTIDE SEQUENCE</scope>
    <source>
        <strain evidence="2">HY135</strain>
    </source>
</reference>
<evidence type="ECO:0000313" key="1">
    <source>
        <dbReference type="EMBL" id="EYC44057.1"/>
    </source>
</evidence>
<dbReference type="AlphaFoldDB" id="A0A016WXU9"/>
<proteinExistence type="predicted"/>
<gene>
    <name evidence="1" type="primary">Acey_s0473.g2098</name>
    <name evidence="1" type="ORF">Y032_0473g2098</name>
</gene>
<dbReference type="EMBL" id="JARK01000073">
    <property type="protein sequence ID" value="EYC44057.1"/>
    <property type="molecule type" value="Genomic_DNA"/>
</dbReference>
<organism evidence="1 2">
    <name type="scientific">Ancylostoma ceylanicum</name>
    <dbReference type="NCBI Taxonomy" id="53326"/>
    <lineage>
        <taxon>Eukaryota</taxon>
        <taxon>Metazoa</taxon>
        <taxon>Ecdysozoa</taxon>
        <taxon>Nematoda</taxon>
        <taxon>Chromadorea</taxon>
        <taxon>Rhabditida</taxon>
        <taxon>Rhabditina</taxon>
        <taxon>Rhabditomorpha</taxon>
        <taxon>Strongyloidea</taxon>
        <taxon>Ancylostomatidae</taxon>
        <taxon>Ancylostomatinae</taxon>
        <taxon>Ancylostoma</taxon>
    </lineage>
</organism>
<comment type="caution">
    <text evidence="1">The sequence shown here is derived from an EMBL/GenBank/DDBJ whole genome shotgun (WGS) entry which is preliminary data.</text>
</comment>
<dbReference type="Proteomes" id="UP000024635">
    <property type="component" value="Unassembled WGS sequence"/>
</dbReference>
<name>A0A016WXU9_9BILA</name>